<comment type="caution">
    <text evidence="2">The sequence shown here is derived from an EMBL/GenBank/DDBJ whole genome shotgun (WGS) entry which is preliminary data.</text>
</comment>
<evidence type="ECO:0000313" key="2">
    <source>
        <dbReference type="EMBL" id="PMP68646.1"/>
    </source>
</evidence>
<accession>A0A2N7PPY0</accession>
<dbReference type="Proteomes" id="UP000235460">
    <property type="component" value="Unassembled WGS sequence"/>
</dbReference>
<name>A0A2N7PPY0_9BACT</name>
<evidence type="ECO:0000313" key="3">
    <source>
        <dbReference type="Proteomes" id="UP000235460"/>
    </source>
</evidence>
<dbReference type="Pfam" id="PF00534">
    <property type="entry name" value="Glycos_transf_1"/>
    <property type="match status" value="1"/>
</dbReference>
<dbReference type="InterPro" id="IPR001296">
    <property type="entry name" value="Glyco_trans_1"/>
</dbReference>
<gene>
    <name evidence="2" type="ORF">C0190_01420</name>
</gene>
<sequence>MFRDGRKSLSLTCRREETEKLAQELNLSSLVIFSGKVDPLKVPLYLKTLDVYVHSSYREGMPLSVLEAMASELPIIATSAEGLPDIFDTPLFFGYLIPKRDYQSLTEALWKIYSLSEEEREELGKRAKQRLLEAFSPEKLSENTVNIFKNLAFS</sequence>
<feature type="domain" description="Glycosyl transferase family 1" evidence="1">
    <location>
        <begin position="15"/>
        <end position="130"/>
    </location>
</feature>
<dbReference type="InterPro" id="IPR050194">
    <property type="entry name" value="Glycosyltransferase_grp1"/>
</dbReference>
<dbReference type="PANTHER" id="PTHR45947:SF3">
    <property type="entry name" value="SULFOQUINOVOSYL TRANSFERASE SQD2"/>
    <property type="match status" value="1"/>
</dbReference>
<dbReference type="GO" id="GO:0016757">
    <property type="term" value="F:glycosyltransferase activity"/>
    <property type="evidence" value="ECO:0007669"/>
    <property type="project" value="InterPro"/>
</dbReference>
<dbReference type="SUPFAM" id="SSF53756">
    <property type="entry name" value="UDP-Glycosyltransferase/glycogen phosphorylase"/>
    <property type="match status" value="1"/>
</dbReference>
<proteinExistence type="predicted"/>
<protein>
    <recommendedName>
        <fullName evidence="1">Glycosyl transferase family 1 domain-containing protein</fullName>
    </recommendedName>
</protein>
<dbReference type="Gene3D" id="3.40.50.2000">
    <property type="entry name" value="Glycogen Phosphorylase B"/>
    <property type="match status" value="2"/>
</dbReference>
<organism evidence="2 3">
    <name type="scientific">Thermodesulfobacterium geofontis</name>
    <dbReference type="NCBI Taxonomy" id="1295609"/>
    <lineage>
        <taxon>Bacteria</taxon>
        <taxon>Pseudomonadati</taxon>
        <taxon>Thermodesulfobacteriota</taxon>
        <taxon>Thermodesulfobacteria</taxon>
        <taxon>Thermodesulfobacteriales</taxon>
        <taxon>Thermodesulfobacteriaceae</taxon>
        <taxon>Thermodesulfobacterium</taxon>
    </lineage>
</organism>
<reference evidence="2 3" key="1">
    <citation type="submission" date="2018-01" db="EMBL/GenBank/DDBJ databases">
        <title>Metagenomic assembled genomes from two thermal pools in the Uzon Caldera, Kamchatka, Russia.</title>
        <authorList>
            <person name="Wilkins L."/>
            <person name="Ettinger C."/>
        </authorList>
    </citation>
    <scope>NUCLEOTIDE SEQUENCE [LARGE SCALE GENOMIC DNA]</scope>
    <source>
        <strain evidence="2">ZAV-08</strain>
    </source>
</reference>
<evidence type="ECO:0000259" key="1">
    <source>
        <dbReference type="Pfam" id="PF00534"/>
    </source>
</evidence>
<dbReference type="EMBL" id="PNIK01000019">
    <property type="protein sequence ID" value="PMP68646.1"/>
    <property type="molecule type" value="Genomic_DNA"/>
</dbReference>
<dbReference type="AlphaFoldDB" id="A0A2N7PPY0"/>
<dbReference type="PANTHER" id="PTHR45947">
    <property type="entry name" value="SULFOQUINOVOSYL TRANSFERASE SQD2"/>
    <property type="match status" value="1"/>
</dbReference>